<dbReference type="Gene3D" id="3.10.620.30">
    <property type="match status" value="1"/>
</dbReference>
<evidence type="ECO:0000313" key="4">
    <source>
        <dbReference type="Proteomes" id="UP001595812"/>
    </source>
</evidence>
<dbReference type="Gene3D" id="2.60.120.1130">
    <property type="match status" value="1"/>
</dbReference>
<feature type="signal peptide" evidence="1">
    <location>
        <begin position="1"/>
        <end position="23"/>
    </location>
</feature>
<dbReference type="Gene3D" id="2.60.40.3140">
    <property type="match status" value="1"/>
</dbReference>
<keyword evidence="1" id="KW-0732">Signal</keyword>
<dbReference type="EMBL" id="JBHSAT010000021">
    <property type="protein sequence ID" value="MFC3877863.1"/>
    <property type="molecule type" value="Genomic_DNA"/>
</dbReference>
<dbReference type="RefSeq" id="WP_386101096.1">
    <property type="nucleotide sequence ID" value="NZ_JBHSAT010000021.1"/>
</dbReference>
<evidence type="ECO:0000259" key="2">
    <source>
        <dbReference type="Pfam" id="PF12969"/>
    </source>
</evidence>
<accession>A0ABV8AJ02</accession>
<name>A0ABV8AJ02_9FLAO</name>
<organism evidence="3 4">
    <name type="scientific">Winogradskyella maritima</name>
    <dbReference type="NCBI Taxonomy" id="1517766"/>
    <lineage>
        <taxon>Bacteria</taxon>
        <taxon>Pseudomonadati</taxon>
        <taxon>Bacteroidota</taxon>
        <taxon>Flavobacteriia</taxon>
        <taxon>Flavobacteriales</taxon>
        <taxon>Flavobacteriaceae</taxon>
        <taxon>Winogradskyella</taxon>
    </lineage>
</organism>
<feature type="domain" description="DUF3857" evidence="2">
    <location>
        <begin position="61"/>
        <end position="205"/>
    </location>
</feature>
<evidence type="ECO:0000256" key="1">
    <source>
        <dbReference type="SAM" id="SignalP"/>
    </source>
</evidence>
<keyword evidence="4" id="KW-1185">Reference proteome</keyword>
<gene>
    <name evidence="3" type="ORF">ACFOSX_11560</name>
</gene>
<evidence type="ECO:0000313" key="3">
    <source>
        <dbReference type="EMBL" id="MFC3877863.1"/>
    </source>
</evidence>
<dbReference type="Pfam" id="PF12969">
    <property type="entry name" value="DUF3857"/>
    <property type="match status" value="1"/>
</dbReference>
<reference evidence="4" key="1">
    <citation type="journal article" date="2019" name="Int. J. Syst. Evol. Microbiol.">
        <title>The Global Catalogue of Microorganisms (GCM) 10K type strain sequencing project: providing services to taxonomists for standard genome sequencing and annotation.</title>
        <authorList>
            <consortium name="The Broad Institute Genomics Platform"/>
            <consortium name="The Broad Institute Genome Sequencing Center for Infectious Disease"/>
            <person name="Wu L."/>
            <person name="Ma J."/>
        </authorList>
    </citation>
    <scope>NUCLEOTIDE SEQUENCE [LARGE SCALE GENOMIC DNA]</scope>
    <source>
        <strain evidence="4">CECT 8979</strain>
    </source>
</reference>
<protein>
    <submittedName>
        <fullName evidence="3">DUF3857 domain-containing protein</fullName>
    </submittedName>
</protein>
<dbReference type="Proteomes" id="UP001595812">
    <property type="component" value="Unassembled WGS sequence"/>
</dbReference>
<proteinExistence type="predicted"/>
<comment type="caution">
    <text evidence="3">The sequence shown here is derived from an EMBL/GenBank/DDBJ whole genome shotgun (WGS) entry which is preliminary data.</text>
</comment>
<feature type="chain" id="PRO_5046320266" evidence="1">
    <location>
        <begin position="24"/>
        <end position="634"/>
    </location>
</feature>
<sequence>MHIFKKLPLLCFFLLFNSLNSQSETSYIALLTLSELTQKANAVVRYERIKVEVSAYNKMLVTTRRIVTVLNEYGDRHLNAYEHYDGNTKIKELEAKIYDASGKEIKKIKERDFSDMSAVSGGTLYSDNRVKFLNYTPLKYPYTLEYNSEVEFRSTAFVPQWMPIDDYHLSVEDSEYQLINTSDVEIKTKAQNFEAYKVETLGDFHVKATNLSGIKPEAFSPALSEITPRYKLALTRFDMEGVEGVNNTWEDFGTWMYNKLLTGTDELPQSAIDDVKALTVGVDDKMERAKIVYKYMQDKTRYISVQVGIGGWKPMLANDVDKLGYSDCKGLTNYTKALLEAVDVPSYYTVVWGDEDLKDLDSEFSVTEGNHVILGIPENDEYVFLECTSQTAPFGFSAGFTDDRDVLLVTPEGGKIVHTNRYSSEESLQDSKAKVVLDASGTFSAQLEIKSQGYQYALREGIQNQSPRDQKIYYKNYLDNLNNLEIVDMALNDDKDAIVFSETLKVKASNYASKSGNRLIFQPNVFNNLTSLPSRYNQRHLDFKIERGYTDVDEYLIELPNDMEIEAMTDGESIDTKFGSYSFKIEKLENNTIKYSRRYKVFKGDYEKSDYDAFRDFRKQVLKHDKTKIVLVKK</sequence>
<dbReference type="InterPro" id="IPR024618">
    <property type="entry name" value="DUF3857"/>
</dbReference>